<evidence type="ECO:0000256" key="2">
    <source>
        <dbReference type="SAM" id="MobiDB-lite"/>
    </source>
</evidence>
<name>A0A8C6FWJ0_MOSMO</name>
<evidence type="ECO:0000313" key="4">
    <source>
        <dbReference type="Proteomes" id="UP000694544"/>
    </source>
</evidence>
<proteinExistence type="inferred from homology"/>
<dbReference type="Pfam" id="PF11069">
    <property type="entry name" value="CFAP298"/>
    <property type="match status" value="1"/>
</dbReference>
<reference evidence="3" key="1">
    <citation type="submission" date="2025-08" db="UniProtKB">
        <authorList>
            <consortium name="Ensembl"/>
        </authorList>
    </citation>
    <scope>IDENTIFICATION</scope>
</reference>
<dbReference type="Ensembl" id="ENSMMST00000033133.1">
    <property type="protein sequence ID" value="ENSMMSP00000030092.1"/>
    <property type="gene ID" value="ENSMMSG00000022487.1"/>
</dbReference>
<dbReference type="GO" id="GO:0003352">
    <property type="term" value="P:regulation of cilium movement"/>
    <property type="evidence" value="ECO:0007669"/>
    <property type="project" value="InterPro"/>
</dbReference>
<evidence type="ECO:0000256" key="1">
    <source>
        <dbReference type="ARBA" id="ARBA00009619"/>
    </source>
</evidence>
<evidence type="ECO:0008006" key="5">
    <source>
        <dbReference type="Google" id="ProtNLM"/>
    </source>
</evidence>
<feature type="region of interest" description="Disordered" evidence="2">
    <location>
        <begin position="1"/>
        <end position="46"/>
    </location>
</feature>
<reference evidence="3" key="2">
    <citation type="submission" date="2025-09" db="UniProtKB">
        <authorList>
            <consortium name="Ensembl"/>
        </authorList>
    </citation>
    <scope>IDENTIFICATION</scope>
</reference>
<dbReference type="AlphaFoldDB" id="A0A8C6FWJ0"/>
<keyword evidence="4" id="KW-1185">Reference proteome</keyword>
<sequence length="569" mass="62847">MAKYAHVPRYFSPEDQRTRSRRSRVGDASRPPFSALQSGSSRRRCRKWRLRKAERLTRPGAAVRTLLWGLGTSGCPPPPTHSQSSSLHAPLPNSLDGISAPRRADRAARTPLSRLVGLRVATAAATFGSAGSTKSARQVRGPVQEPLLDFLFGRTCCPGNGGRPGSPRTVASPASESALESWAPVPSLRPRFSVAPGNSHFRERGAVPPPRPDRVFLLLLATATSGSGCSFPPPPRPVPAQRPLEPRVPASRQPLVGDLRCPSAGAACPGLSSRAPVATMVLLHVKRGDESQFLLQAPGSSELEELTAQVARVYNARLKAQRLCSEMEELAEHGVFLPPNMQGLTDEQIEELKLKDEWGEKCIPSGGSVFKKDDIGRRNGQAPNEKMKQVIKKTIEEAKAIISKKQVEANVCVTMEMVNDALDQLRGAVMIVYPMGLPPYDPIRMEFENKEDLSGTQAGLHVIKESEAQLWWAAKELRRTKKLSDYVGKNEKTKIIVKIQQRGQGAPAREPIISSEEQKQLMLYYHRRQEELKKLEENDDDSCLNSPWADNTALKRHFHGVKDIKWRPR</sequence>
<organism evidence="3 4">
    <name type="scientific">Moschus moschiferus</name>
    <name type="common">Siberian musk deer</name>
    <name type="synonym">Moschus sibiricus</name>
    <dbReference type="NCBI Taxonomy" id="68415"/>
    <lineage>
        <taxon>Eukaryota</taxon>
        <taxon>Metazoa</taxon>
        <taxon>Chordata</taxon>
        <taxon>Craniata</taxon>
        <taxon>Vertebrata</taxon>
        <taxon>Euteleostomi</taxon>
        <taxon>Mammalia</taxon>
        <taxon>Eutheria</taxon>
        <taxon>Laurasiatheria</taxon>
        <taxon>Artiodactyla</taxon>
        <taxon>Ruminantia</taxon>
        <taxon>Pecora</taxon>
        <taxon>Moschidae</taxon>
        <taxon>Moschus</taxon>
    </lineage>
</organism>
<dbReference type="PANTHER" id="PTHR13238">
    <property type="entry name" value="PROTEIN C21ORF59"/>
    <property type="match status" value="1"/>
</dbReference>
<evidence type="ECO:0000313" key="3">
    <source>
        <dbReference type="Ensembl" id="ENSMMSP00000030092.1"/>
    </source>
</evidence>
<dbReference type="InterPro" id="IPR021298">
    <property type="entry name" value="CFAP298"/>
</dbReference>
<dbReference type="GeneTree" id="ENSGT00390000006278"/>
<comment type="similarity">
    <text evidence="1">Belongs to the CFAP298 family.</text>
</comment>
<protein>
    <recommendedName>
        <fullName evidence="5">Cilia and flagella associated protein 298</fullName>
    </recommendedName>
</protein>
<accession>A0A8C6FWJ0</accession>
<dbReference type="Proteomes" id="UP000694544">
    <property type="component" value="Unplaced"/>
</dbReference>
<dbReference type="PANTHER" id="PTHR13238:SF0">
    <property type="entry name" value="CILIA- AND FLAGELLA-ASSOCIATED PROTEIN 298"/>
    <property type="match status" value="1"/>
</dbReference>